<reference evidence="1" key="1">
    <citation type="submission" date="2023-12" db="EMBL/GenBank/DDBJ databases">
        <title>Genome assembly of Anisodus tanguticus.</title>
        <authorList>
            <person name="Wang Y.-J."/>
        </authorList>
    </citation>
    <scope>NUCLEOTIDE SEQUENCE</scope>
    <source>
        <strain evidence="1">KB-2021</strain>
        <tissue evidence="1">Leaf</tissue>
    </source>
</reference>
<organism evidence="1 2">
    <name type="scientific">Anisodus tanguticus</name>
    <dbReference type="NCBI Taxonomy" id="243964"/>
    <lineage>
        <taxon>Eukaryota</taxon>
        <taxon>Viridiplantae</taxon>
        <taxon>Streptophyta</taxon>
        <taxon>Embryophyta</taxon>
        <taxon>Tracheophyta</taxon>
        <taxon>Spermatophyta</taxon>
        <taxon>Magnoliopsida</taxon>
        <taxon>eudicotyledons</taxon>
        <taxon>Gunneridae</taxon>
        <taxon>Pentapetalae</taxon>
        <taxon>asterids</taxon>
        <taxon>lamiids</taxon>
        <taxon>Solanales</taxon>
        <taxon>Solanaceae</taxon>
        <taxon>Solanoideae</taxon>
        <taxon>Hyoscyameae</taxon>
        <taxon>Anisodus</taxon>
    </lineage>
</organism>
<evidence type="ECO:0000313" key="2">
    <source>
        <dbReference type="Proteomes" id="UP001291623"/>
    </source>
</evidence>
<proteinExistence type="predicted"/>
<evidence type="ECO:0000313" key="1">
    <source>
        <dbReference type="EMBL" id="KAK4378159.1"/>
    </source>
</evidence>
<dbReference type="InterPro" id="IPR013078">
    <property type="entry name" value="His_Pase_superF_clade-1"/>
</dbReference>
<dbReference type="InterPro" id="IPR029033">
    <property type="entry name" value="His_PPase_superfam"/>
</dbReference>
<dbReference type="Proteomes" id="UP001291623">
    <property type="component" value="Unassembled WGS sequence"/>
</dbReference>
<protein>
    <submittedName>
        <fullName evidence="1">Uncharacterized protein</fullName>
    </submittedName>
</protein>
<dbReference type="AlphaFoldDB" id="A0AAE1VXC1"/>
<name>A0AAE1VXC1_9SOLA</name>
<dbReference type="EMBL" id="JAVYJV010000001">
    <property type="protein sequence ID" value="KAK4378159.1"/>
    <property type="molecule type" value="Genomic_DNA"/>
</dbReference>
<dbReference type="Gene3D" id="3.40.50.1240">
    <property type="entry name" value="Phosphoglycerate mutase-like"/>
    <property type="match status" value="1"/>
</dbReference>
<dbReference type="Pfam" id="PF00300">
    <property type="entry name" value="His_Phos_1"/>
    <property type="match status" value="1"/>
</dbReference>
<dbReference type="SUPFAM" id="SSF53254">
    <property type="entry name" value="Phosphoglycerate mutase-like"/>
    <property type="match status" value="1"/>
</dbReference>
<gene>
    <name evidence="1" type="ORF">RND71_000021</name>
</gene>
<sequence>MLILTNGLPRRGNALILGEENGKLEQYKLAPEGIKQAELAGESFLKVLKEDNVPLENVRICYSPFSRTTHTAQVVASVLDVSFERPQCMVLDDLRECFFGPSYELKSHENEKDPFMQPEGGESVADVVTRLTNALINMESQFRGVGGVSHGDSLQIFETILNAVKDYKGSCENDLISRIQAVKIPSVLSQHRKFALQTGELRSVTLICTF</sequence>
<dbReference type="PANTHER" id="PTHR47821:SF2">
    <property type="entry name" value="PHOSPHOGLYCERATE MUTASE FAMILY PROTEIN"/>
    <property type="match status" value="1"/>
</dbReference>
<accession>A0AAE1VXC1</accession>
<comment type="caution">
    <text evidence="1">The sequence shown here is derived from an EMBL/GenBank/DDBJ whole genome shotgun (WGS) entry which is preliminary data.</text>
</comment>
<keyword evidence="2" id="KW-1185">Reference proteome</keyword>
<dbReference type="PANTHER" id="PTHR47821">
    <property type="entry name" value="PHOSPHOGLYCERATE MUTASE FAMILY PROTEIN"/>
    <property type="match status" value="1"/>
</dbReference>